<evidence type="ECO:0000256" key="9">
    <source>
        <dbReference type="ARBA" id="ARBA00023136"/>
    </source>
</evidence>
<evidence type="ECO:0000256" key="8">
    <source>
        <dbReference type="ARBA" id="ARBA00023065"/>
    </source>
</evidence>
<organism evidence="26 27">
    <name type="scientific">Mytilus galloprovincialis</name>
    <name type="common">Mediterranean mussel</name>
    <dbReference type="NCBI Taxonomy" id="29158"/>
    <lineage>
        <taxon>Eukaryota</taxon>
        <taxon>Metazoa</taxon>
        <taxon>Spiralia</taxon>
        <taxon>Lophotrochozoa</taxon>
        <taxon>Mollusca</taxon>
        <taxon>Bivalvia</taxon>
        <taxon>Autobranchia</taxon>
        <taxon>Pteriomorphia</taxon>
        <taxon>Mytilida</taxon>
        <taxon>Mytiloidea</taxon>
        <taxon>Mytilidae</taxon>
        <taxon>Mytilinae</taxon>
        <taxon>Mytilus</taxon>
    </lineage>
</organism>
<proteinExistence type="inferred from homology"/>
<dbReference type="PRINTS" id="PR00252">
    <property type="entry name" value="NRIONCHANNEL"/>
</dbReference>
<dbReference type="Gene3D" id="2.70.170.10">
    <property type="entry name" value="Neurotransmitter-gated ion-channel ligand-binding domain"/>
    <property type="match status" value="1"/>
</dbReference>
<dbReference type="SUPFAM" id="SSF90112">
    <property type="entry name" value="Neurotransmitter-gated ion-channel transmembrane pore"/>
    <property type="match status" value="1"/>
</dbReference>
<dbReference type="Gene3D" id="3.30.420.10">
    <property type="entry name" value="Ribonuclease H-like superfamily/Ribonuclease H"/>
    <property type="match status" value="1"/>
</dbReference>
<dbReference type="Pfam" id="PF02931">
    <property type="entry name" value="Neur_chan_LBD"/>
    <property type="match status" value="1"/>
</dbReference>
<feature type="transmembrane region" description="Helical" evidence="20">
    <location>
        <begin position="364"/>
        <end position="385"/>
    </location>
</feature>
<dbReference type="InterPro" id="IPR007889">
    <property type="entry name" value="HTH_Psq"/>
</dbReference>
<dbReference type="GO" id="GO:0005254">
    <property type="term" value="F:chloride channel activity"/>
    <property type="evidence" value="ECO:0007669"/>
    <property type="project" value="UniProtKB-KW"/>
</dbReference>
<dbReference type="Gene3D" id="1.20.58.390">
    <property type="entry name" value="Neurotransmitter-gated ion-channel transmembrane domain"/>
    <property type="match status" value="1"/>
</dbReference>
<dbReference type="InterPro" id="IPR006202">
    <property type="entry name" value="Neur_chan_lig-bd"/>
</dbReference>
<dbReference type="PRINTS" id="PR00253">
    <property type="entry name" value="GABAARECEPTR"/>
</dbReference>
<dbReference type="NCBIfam" id="TIGR00860">
    <property type="entry name" value="LIC"/>
    <property type="match status" value="1"/>
</dbReference>
<feature type="transmembrane region" description="Helical" evidence="20">
    <location>
        <begin position="397"/>
        <end position="419"/>
    </location>
</feature>
<dbReference type="CDD" id="cd15489">
    <property type="entry name" value="PHD_SF"/>
    <property type="match status" value="1"/>
</dbReference>
<name>A0A8B6ECM8_MYTGA</name>
<reference evidence="26" key="1">
    <citation type="submission" date="2018-11" db="EMBL/GenBank/DDBJ databases">
        <authorList>
            <person name="Alioto T."/>
            <person name="Alioto T."/>
        </authorList>
    </citation>
    <scope>NUCLEOTIDE SEQUENCE</scope>
</reference>
<feature type="transmembrane region" description="Helical" evidence="20">
    <location>
        <begin position="337"/>
        <end position="358"/>
    </location>
</feature>
<dbReference type="Gene3D" id="1.10.10.60">
    <property type="entry name" value="Homeodomain-like"/>
    <property type="match status" value="1"/>
</dbReference>
<evidence type="ECO:0000256" key="3">
    <source>
        <dbReference type="ARBA" id="ARBA00022475"/>
    </source>
</evidence>
<dbReference type="Pfam" id="PF03184">
    <property type="entry name" value="DDE_1"/>
    <property type="match status" value="1"/>
</dbReference>
<dbReference type="InterPro" id="IPR036719">
    <property type="entry name" value="Neuro-gated_channel_TM_sf"/>
</dbReference>
<keyword evidence="12" id="KW-0869">Chloride channel</keyword>
<dbReference type="InterPro" id="IPR036397">
    <property type="entry name" value="RNaseH_sf"/>
</dbReference>
<dbReference type="PROSITE" id="PS00236">
    <property type="entry name" value="NEUROTR_ION_CHANNEL"/>
    <property type="match status" value="1"/>
</dbReference>
<dbReference type="InterPro" id="IPR038050">
    <property type="entry name" value="Neuro_actylchol_rec"/>
</dbReference>
<sequence>MNSNPSTTNWWKTVKQISGLKTNDASVPPLMVNNNLIFDEIEKANEFNRFFSSQSNIDDSSAMLPEELKTISDDISYIELTVTEVEDILKIVNPTKASGPDLISPKLLKEASSVLKYPLFTFRTQEVLKNLMNNTTYDATIAPDFEKDHPTNVTIQIKLTNLHSVSEISMDFSIDIFLRQKWVDERLSFEHLTDDKSLELDQKVMDKIWVPDTYFANEKRGLFHHITVPNKMMHLFRNGTVFYSLRVGLTLSCVMDLSKYPLDSQTCPIQIESYGYTVDNVKFNWEPIEPIVFDEKELAQFTLFDEYDIKSCFRRSNTTGEFACLLAELHLQRNRGYYIIQIFVPSILIVTLSWVSFWLDIDAIPARISLGVLTVLTMTTQSAGARESLPKVSYVKAIDVWMSVCLIFVFASLLEFAYVNVQARRKNKENNSTDKKHINPVHQPGGKAKYRTYSPTSLINAYTAVKEDNVSIRRASITYGVPFQTLRDRITGIVDPECCTMGNGPFFTLDEESRLVSHLKEMAQLGYGYNRQEVVDIATDYAVMLDKKSKNEKPLTLTWFYGMLGRWPDLKVVKPRALEVARAKAANKENITKYFNELEKALIKYDLMDKPHLIYNVDEKGVTINHNPSKVVSGVETSPQEVTSGKGDTVTILGCGNAIGNALPPYFVFPGQRMNDQLLEGSTPGTVGTVSKSGWSNSDLFMDFLSNHFKKFVPGNGHVMLLLDGHKSHVAVSTIEWARRHNIVIQLLPAHTSHLLQPLDVGCYGPLQNMYNSICHRTIRTKQCALTRYDVCSMACKAYGNALSVSNLQSAFRKTGIYPFTKDIIMELPLTPSEAFVSDIVDNEEALNSAVVENVNDSEREGVMSDEENVGVVIEGEVGLEVGRSGVSDRDEVQNDKENDSVVSVGDRMIDVAVQEKGSKSDFFVQKIVNMKRVKGEKKKKRNVLSRIISGKTVTEDDVLERMKEHVSKNPRKNVSESVTESGKKGQNGSVGSKRKRGPEKKQTAKSLKSGSQKPGTSGVSRCVNEWAIDSESESESEIREDEKCCVCKKFVPEQVRQSSSLIFTKWAQCEKCERWVHLIYCTKVRVIRRGDSFMCVFCEENVD</sequence>
<dbReference type="GO" id="GO:0005230">
    <property type="term" value="F:extracellular ligand-gated monoatomic ion channel activity"/>
    <property type="evidence" value="ECO:0007669"/>
    <property type="project" value="InterPro"/>
</dbReference>
<dbReference type="FunFam" id="2.70.170.10:FF:000021">
    <property type="entry name" value="Gamma-aminobutyric acid receptor isoform 3b"/>
    <property type="match status" value="1"/>
</dbReference>
<comment type="subcellular location">
    <subcellularLocation>
        <location evidence="18">Postsynaptic cell membrane</location>
        <topology evidence="18">Multi-pass membrane protein</topology>
    </subcellularLocation>
</comment>
<evidence type="ECO:0000313" key="27">
    <source>
        <dbReference type="Proteomes" id="UP000596742"/>
    </source>
</evidence>
<dbReference type="GO" id="GO:0004888">
    <property type="term" value="F:transmembrane signaling receptor activity"/>
    <property type="evidence" value="ECO:0007669"/>
    <property type="project" value="InterPro"/>
</dbReference>
<keyword evidence="14" id="KW-0868">Chloride</keyword>
<feature type="compositionally biased region" description="Polar residues" evidence="21">
    <location>
        <begin position="976"/>
        <end position="991"/>
    </location>
</feature>
<evidence type="ECO:0000256" key="1">
    <source>
        <dbReference type="ARBA" id="ARBA00010180"/>
    </source>
</evidence>
<dbReference type="CDD" id="cd18991">
    <property type="entry name" value="LGIC_ECD_GlyR"/>
    <property type="match status" value="1"/>
</dbReference>
<keyword evidence="9 20" id="KW-0472">Membrane</keyword>
<evidence type="ECO:0000256" key="5">
    <source>
        <dbReference type="ARBA" id="ARBA00022729"/>
    </source>
</evidence>
<keyword evidence="4 20" id="KW-0812">Transmembrane</keyword>
<evidence type="ECO:0000256" key="6">
    <source>
        <dbReference type="ARBA" id="ARBA00022989"/>
    </source>
</evidence>
<comment type="caution">
    <text evidence="26">The sequence shown here is derived from an EMBL/GenBank/DDBJ whole genome shotgun (WGS) entry which is preliminary data.</text>
</comment>
<dbReference type="Pfam" id="PF05225">
    <property type="entry name" value="HTH_psq"/>
    <property type="match status" value="1"/>
</dbReference>
<dbReference type="EMBL" id="UYJE01004903">
    <property type="protein sequence ID" value="VDI32396.1"/>
    <property type="molecule type" value="Genomic_DNA"/>
</dbReference>
<keyword evidence="10" id="KW-1015">Disulfide bond</keyword>
<evidence type="ECO:0000256" key="12">
    <source>
        <dbReference type="ARBA" id="ARBA00023173"/>
    </source>
</evidence>
<dbReference type="InterPro" id="IPR036734">
    <property type="entry name" value="Neur_chan_lig-bd_sf"/>
</dbReference>
<evidence type="ECO:0000256" key="20">
    <source>
        <dbReference type="RuleBase" id="RU000687"/>
    </source>
</evidence>
<dbReference type="SUPFAM" id="SSF63712">
    <property type="entry name" value="Nicotinic receptor ligand binding domain-like"/>
    <property type="match status" value="1"/>
</dbReference>
<keyword evidence="17 20" id="KW-0407">Ion channel</keyword>
<dbReference type="InterPro" id="IPR006029">
    <property type="entry name" value="Neurotrans-gated_channel_TM"/>
</dbReference>
<dbReference type="InterPro" id="IPR009057">
    <property type="entry name" value="Homeodomain-like_sf"/>
</dbReference>
<evidence type="ECO:0000256" key="4">
    <source>
        <dbReference type="ARBA" id="ARBA00022692"/>
    </source>
</evidence>
<evidence type="ECO:0000256" key="19">
    <source>
        <dbReference type="ARBA" id="ARBA00071250"/>
    </source>
</evidence>
<dbReference type="OrthoDB" id="10043687at2759"/>
<comment type="similarity">
    <text evidence="1">Belongs to the ligand-gated ion channel (TC 1.A.9) family. Gamma-aminobutyric acid receptor (TC 1.A.9.5) subfamily.</text>
</comment>
<evidence type="ECO:0000256" key="21">
    <source>
        <dbReference type="SAM" id="MobiDB-lite"/>
    </source>
</evidence>
<dbReference type="GO" id="GO:0003677">
    <property type="term" value="F:DNA binding"/>
    <property type="evidence" value="ECO:0007669"/>
    <property type="project" value="InterPro"/>
</dbReference>
<dbReference type="GO" id="GO:0045211">
    <property type="term" value="C:postsynaptic membrane"/>
    <property type="evidence" value="ECO:0007669"/>
    <property type="project" value="UniProtKB-SubCell"/>
</dbReference>
<evidence type="ECO:0000256" key="10">
    <source>
        <dbReference type="ARBA" id="ARBA00023157"/>
    </source>
</evidence>
<evidence type="ECO:0000256" key="16">
    <source>
        <dbReference type="ARBA" id="ARBA00023286"/>
    </source>
</evidence>
<keyword evidence="6 20" id="KW-1133">Transmembrane helix</keyword>
<keyword evidence="2 20" id="KW-0813">Transport</keyword>
<evidence type="ECO:0000256" key="14">
    <source>
        <dbReference type="ARBA" id="ARBA00023214"/>
    </source>
</evidence>
<dbReference type="Pfam" id="PF02932">
    <property type="entry name" value="Neur_chan_memb"/>
    <property type="match status" value="1"/>
</dbReference>
<feature type="region of interest" description="Disordered" evidence="21">
    <location>
        <begin position="428"/>
        <end position="447"/>
    </location>
</feature>
<dbReference type="InterPro" id="IPR004875">
    <property type="entry name" value="DDE_SF_endonuclease_dom"/>
</dbReference>
<dbReference type="SUPFAM" id="SSF57903">
    <property type="entry name" value="FYVE/PHD zinc finger"/>
    <property type="match status" value="1"/>
</dbReference>
<evidence type="ECO:0000259" key="25">
    <source>
        <dbReference type="Pfam" id="PF05225"/>
    </source>
</evidence>
<evidence type="ECO:0000256" key="18">
    <source>
        <dbReference type="ARBA" id="ARBA00034104"/>
    </source>
</evidence>
<protein>
    <recommendedName>
        <fullName evidence="19">Gamma-aminobutyric acid receptor subunit beta</fullName>
    </recommendedName>
</protein>
<dbReference type="InterPro" id="IPR006028">
    <property type="entry name" value="GABAA/Glycine_rcpt"/>
</dbReference>
<feature type="domain" description="HTH psq-type" evidence="25">
    <location>
        <begin position="455"/>
        <end position="492"/>
    </location>
</feature>
<dbReference type="InterPro" id="IPR006201">
    <property type="entry name" value="Neur_channel"/>
</dbReference>
<keyword evidence="16" id="KW-1071">Ligand-gated ion channel</keyword>
<keyword evidence="5" id="KW-0732">Signal</keyword>
<feature type="compositionally biased region" description="Polar residues" evidence="21">
    <location>
        <begin position="1005"/>
        <end position="1019"/>
    </location>
</feature>
<evidence type="ECO:0000256" key="7">
    <source>
        <dbReference type="ARBA" id="ARBA00023018"/>
    </source>
</evidence>
<feature type="domain" description="Neurotransmitter-gated ion-channel transmembrane" evidence="23">
    <location>
        <begin position="343"/>
        <end position="434"/>
    </location>
</feature>
<keyword evidence="8 20" id="KW-0406">Ion transport</keyword>
<dbReference type="AlphaFoldDB" id="A0A8B6ECM8"/>
<keyword evidence="11" id="KW-0675">Receptor</keyword>
<keyword evidence="13" id="KW-0325">Glycoprotein</keyword>
<feature type="region of interest" description="Disordered" evidence="21">
    <location>
        <begin position="962"/>
        <end position="1019"/>
    </location>
</feature>
<evidence type="ECO:0000256" key="11">
    <source>
        <dbReference type="ARBA" id="ARBA00023170"/>
    </source>
</evidence>
<keyword evidence="7" id="KW-0770">Synapse</keyword>
<evidence type="ECO:0000256" key="17">
    <source>
        <dbReference type="ARBA" id="ARBA00023303"/>
    </source>
</evidence>
<accession>A0A8B6ECM8</accession>
<evidence type="ECO:0000259" key="23">
    <source>
        <dbReference type="Pfam" id="PF02932"/>
    </source>
</evidence>
<gene>
    <name evidence="26" type="ORF">MGAL_10B022743</name>
</gene>
<dbReference type="Proteomes" id="UP000596742">
    <property type="component" value="Unassembled WGS sequence"/>
</dbReference>
<evidence type="ECO:0000259" key="24">
    <source>
        <dbReference type="Pfam" id="PF03184"/>
    </source>
</evidence>
<dbReference type="FunFam" id="1.20.58.390:FF:000067">
    <property type="entry name" value="Glycine receptor subunit alpha-2"/>
    <property type="match status" value="1"/>
</dbReference>
<evidence type="ECO:0000256" key="15">
    <source>
        <dbReference type="ARBA" id="ARBA00023257"/>
    </source>
</evidence>
<keyword evidence="15" id="KW-0628">Postsynaptic cell membrane</keyword>
<keyword evidence="27" id="KW-1185">Reference proteome</keyword>
<dbReference type="PANTHER" id="PTHR18945">
    <property type="entry name" value="NEUROTRANSMITTER GATED ION CHANNEL"/>
    <property type="match status" value="1"/>
</dbReference>
<dbReference type="CDD" id="cd19049">
    <property type="entry name" value="LGIC_TM_anion"/>
    <property type="match status" value="1"/>
</dbReference>
<evidence type="ECO:0000259" key="22">
    <source>
        <dbReference type="Pfam" id="PF02931"/>
    </source>
</evidence>
<comment type="caution">
    <text evidence="20">Lacks conserved residue(s) required for the propagation of feature annotation.</text>
</comment>
<dbReference type="InterPro" id="IPR018000">
    <property type="entry name" value="Neurotransmitter_ion_chnl_CS"/>
</dbReference>
<evidence type="ECO:0000256" key="13">
    <source>
        <dbReference type="ARBA" id="ARBA00023180"/>
    </source>
</evidence>
<feature type="domain" description="Neurotransmitter-gated ion-channel ligand-binding" evidence="22">
    <location>
        <begin position="125"/>
        <end position="334"/>
    </location>
</feature>
<evidence type="ECO:0000256" key="2">
    <source>
        <dbReference type="ARBA" id="ARBA00022448"/>
    </source>
</evidence>
<feature type="domain" description="DDE-1" evidence="24">
    <location>
        <begin position="650"/>
        <end position="778"/>
    </location>
</feature>
<dbReference type="SUPFAM" id="SSF46689">
    <property type="entry name" value="Homeodomain-like"/>
    <property type="match status" value="1"/>
</dbReference>
<dbReference type="InterPro" id="IPR011011">
    <property type="entry name" value="Znf_FYVE_PHD"/>
</dbReference>
<feature type="compositionally biased region" description="Basic and acidic residues" evidence="21">
    <location>
        <begin position="428"/>
        <end position="437"/>
    </location>
</feature>
<keyword evidence="3" id="KW-1003">Cell membrane</keyword>
<dbReference type="GO" id="GO:0034707">
    <property type="term" value="C:chloride channel complex"/>
    <property type="evidence" value="ECO:0007669"/>
    <property type="project" value="UniProtKB-KW"/>
</dbReference>
<evidence type="ECO:0000313" key="26">
    <source>
        <dbReference type="EMBL" id="VDI32396.1"/>
    </source>
</evidence>